<dbReference type="Pfam" id="PF08757">
    <property type="entry name" value="CotH"/>
    <property type="match status" value="1"/>
</dbReference>
<accession>A0A7V2ZHY6</accession>
<proteinExistence type="predicted"/>
<sequence>MKNFIYALTILITVNGFSQNKNSQTDNINVDFTSSNLPIVVINTNGQIIPDDYKITADMGIIYNGEGVRNYITDPFNHYNGKIGIELRGSSSQQFPKKQYGVETRDSLGNDLSVSLLGFPAETDWVFFAPYNDKSLIRDALSYRLSREMNRYASRSKFFELVLNGEYMGVYVLFEKIKRDANRVNIKKLNPADTTGDAVTGGYILKIDKLDGEGNDGWYSNFLPFPQSNKQIFWQYHYPKPEDIVPLQKNYIKSFIYAFESAMHGPYFADTVLGYPKYIDANSFVDFILLNELVKNIDSYRLSTFFYKDRDSRNPKMFAGPVWDFNLAFGNADYYEAYMTSGWVLEYVSDFSHMPDWENFYIPFWWKKLFDESRFRNIIYNRWQELRSTVWTNQNIMNLIDSLVLHLEEARERNFQRWPVIGQWIWPNYFVGQTYQEEIDYLKNWLVARLNWLDQNMVGGPSAVDEEFSPLEFVLEQNYPNPFNPVTTIRYSIPSVTLSQSKDDGSDSNLLQYQSERMVSLVVYDVLGREVATLVNEEQRPGIYEIQLDAGNHSSGIYFYKLTSGNYSDIKKMILLR</sequence>
<feature type="domain" description="Secretion system C-terminal sorting" evidence="1">
    <location>
        <begin position="479"/>
        <end position="574"/>
    </location>
</feature>
<dbReference type="Pfam" id="PF18962">
    <property type="entry name" value="Por_Secre_tail"/>
    <property type="match status" value="1"/>
</dbReference>
<comment type="caution">
    <text evidence="2">The sequence shown here is derived from an EMBL/GenBank/DDBJ whole genome shotgun (WGS) entry which is preliminary data.</text>
</comment>
<organism evidence="2">
    <name type="scientific">Ignavibacterium album</name>
    <dbReference type="NCBI Taxonomy" id="591197"/>
    <lineage>
        <taxon>Bacteria</taxon>
        <taxon>Pseudomonadati</taxon>
        <taxon>Ignavibacteriota</taxon>
        <taxon>Ignavibacteria</taxon>
        <taxon>Ignavibacteriales</taxon>
        <taxon>Ignavibacteriaceae</taxon>
        <taxon>Ignavibacterium</taxon>
    </lineage>
</organism>
<evidence type="ECO:0000259" key="1">
    <source>
        <dbReference type="Pfam" id="PF18962"/>
    </source>
</evidence>
<dbReference type="InterPro" id="IPR014867">
    <property type="entry name" value="Spore_coat_CotH_CotH2/3/7"/>
</dbReference>
<dbReference type="NCBIfam" id="TIGR04183">
    <property type="entry name" value="Por_Secre_tail"/>
    <property type="match status" value="1"/>
</dbReference>
<gene>
    <name evidence="2" type="ORF">ENS31_02380</name>
</gene>
<protein>
    <submittedName>
        <fullName evidence="2">T9SS type A sorting domain-containing protein</fullName>
    </submittedName>
</protein>
<reference evidence="2" key="1">
    <citation type="journal article" date="2020" name="mSystems">
        <title>Genome- and Community-Level Interaction Insights into Carbon Utilization and Element Cycling Functions of Hydrothermarchaeota in Hydrothermal Sediment.</title>
        <authorList>
            <person name="Zhou Z."/>
            <person name="Liu Y."/>
            <person name="Xu W."/>
            <person name="Pan J."/>
            <person name="Luo Z.H."/>
            <person name="Li M."/>
        </authorList>
    </citation>
    <scope>NUCLEOTIDE SEQUENCE [LARGE SCALE GENOMIC DNA]</scope>
    <source>
        <strain evidence="2">SpSt-479</strain>
    </source>
</reference>
<dbReference type="InterPro" id="IPR026444">
    <property type="entry name" value="Secre_tail"/>
</dbReference>
<name>A0A7V2ZHY6_9BACT</name>
<dbReference type="EMBL" id="DSUJ01000008">
    <property type="protein sequence ID" value="HFI90358.1"/>
    <property type="molecule type" value="Genomic_DNA"/>
</dbReference>
<dbReference type="AlphaFoldDB" id="A0A7V2ZHY6"/>
<evidence type="ECO:0000313" key="2">
    <source>
        <dbReference type="EMBL" id="HFI90358.1"/>
    </source>
</evidence>